<feature type="region of interest" description="Disordered" evidence="2">
    <location>
        <begin position="1"/>
        <end position="28"/>
    </location>
</feature>
<feature type="region of interest" description="Disordered" evidence="2">
    <location>
        <begin position="42"/>
        <end position="86"/>
    </location>
</feature>
<feature type="coiled-coil region" evidence="1">
    <location>
        <begin position="153"/>
        <end position="202"/>
    </location>
</feature>
<accession>A0AAV2H8A3</accession>
<gene>
    <name evidence="3" type="ORF">GSLYS_00004050001</name>
</gene>
<keyword evidence="4" id="KW-1185">Reference proteome</keyword>
<name>A0AAV2H8A3_LYMST</name>
<feature type="coiled-coil region" evidence="1">
    <location>
        <begin position="86"/>
        <end position="127"/>
    </location>
</feature>
<evidence type="ECO:0000313" key="4">
    <source>
        <dbReference type="Proteomes" id="UP001497497"/>
    </source>
</evidence>
<dbReference type="AlphaFoldDB" id="A0AAV2H8A3"/>
<comment type="caution">
    <text evidence="3">The sequence shown here is derived from an EMBL/GenBank/DDBJ whole genome shotgun (WGS) entry which is preliminary data.</text>
</comment>
<evidence type="ECO:0000256" key="2">
    <source>
        <dbReference type="SAM" id="MobiDB-lite"/>
    </source>
</evidence>
<feature type="compositionally biased region" description="Polar residues" evidence="2">
    <location>
        <begin position="66"/>
        <end position="75"/>
    </location>
</feature>
<sequence>MSQVKKKTRPLGLIRGKLHPEKLTPIPSLKVEQLKNGVQGSAIIIPTPLPEQGKGSNHQTKEESPNSDNHSSGISRSPKITEDISHEKCEQEIKEGLKREKDLKDQLKQLQRQLNEAKRALTMKEEESRMLHLQLTEQEKEMSSRLAQEKSLHESTQYKLKETQEDLEQTQEQHGIIIEKQREEMNQQIMKLESLLSEKDAIIADRDQKLVKLKAHMAEALKGNSWERQQQLEELTKEMLRIQEECDILRMKVKTLNKTKQVIKSH</sequence>
<organism evidence="3 4">
    <name type="scientific">Lymnaea stagnalis</name>
    <name type="common">Great pond snail</name>
    <name type="synonym">Helix stagnalis</name>
    <dbReference type="NCBI Taxonomy" id="6523"/>
    <lineage>
        <taxon>Eukaryota</taxon>
        <taxon>Metazoa</taxon>
        <taxon>Spiralia</taxon>
        <taxon>Lophotrochozoa</taxon>
        <taxon>Mollusca</taxon>
        <taxon>Gastropoda</taxon>
        <taxon>Heterobranchia</taxon>
        <taxon>Euthyneura</taxon>
        <taxon>Panpulmonata</taxon>
        <taxon>Hygrophila</taxon>
        <taxon>Lymnaeoidea</taxon>
        <taxon>Lymnaeidae</taxon>
        <taxon>Lymnaea</taxon>
    </lineage>
</organism>
<reference evidence="3 4" key="1">
    <citation type="submission" date="2024-04" db="EMBL/GenBank/DDBJ databases">
        <authorList>
            <consortium name="Genoscope - CEA"/>
            <person name="William W."/>
        </authorList>
    </citation>
    <scope>NUCLEOTIDE SEQUENCE [LARGE SCALE GENOMIC DNA]</scope>
</reference>
<proteinExistence type="predicted"/>
<dbReference type="EMBL" id="CAXITT010000058">
    <property type="protein sequence ID" value="CAL1529917.1"/>
    <property type="molecule type" value="Genomic_DNA"/>
</dbReference>
<protein>
    <submittedName>
        <fullName evidence="3">Uncharacterized protein</fullName>
    </submittedName>
</protein>
<dbReference type="Proteomes" id="UP001497497">
    <property type="component" value="Unassembled WGS sequence"/>
</dbReference>
<keyword evidence="1" id="KW-0175">Coiled coil</keyword>
<evidence type="ECO:0000313" key="3">
    <source>
        <dbReference type="EMBL" id="CAL1529917.1"/>
    </source>
</evidence>
<evidence type="ECO:0000256" key="1">
    <source>
        <dbReference type="SAM" id="Coils"/>
    </source>
</evidence>